<evidence type="ECO:0000313" key="3">
    <source>
        <dbReference type="EMBL" id="KAK3581535.1"/>
    </source>
</evidence>
<gene>
    <name evidence="3" type="ORF">CHS0354_031877</name>
</gene>
<feature type="region of interest" description="Disordered" evidence="1">
    <location>
        <begin position="948"/>
        <end position="985"/>
    </location>
</feature>
<protein>
    <submittedName>
        <fullName evidence="3">Uncharacterized protein</fullName>
    </submittedName>
</protein>
<proteinExistence type="predicted"/>
<organism evidence="3 4">
    <name type="scientific">Potamilus streckersoni</name>
    <dbReference type="NCBI Taxonomy" id="2493646"/>
    <lineage>
        <taxon>Eukaryota</taxon>
        <taxon>Metazoa</taxon>
        <taxon>Spiralia</taxon>
        <taxon>Lophotrochozoa</taxon>
        <taxon>Mollusca</taxon>
        <taxon>Bivalvia</taxon>
        <taxon>Autobranchia</taxon>
        <taxon>Heteroconchia</taxon>
        <taxon>Palaeoheterodonta</taxon>
        <taxon>Unionida</taxon>
        <taxon>Unionoidea</taxon>
        <taxon>Unionidae</taxon>
        <taxon>Ambleminae</taxon>
        <taxon>Lampsilini</taxon>
        <taxon>Potamilus</taxon>
    </lineage>
</organism>
<evidence type="ECO:0000256" key="2">
    <source>
        <dbReference type="SAM" id="SignalP"/>
    </source>
</evidence>
<keyword evidence="2" id="KW-0732">Signal</keyword>
<keyword evidence="4" id="KW-1185">Reference proteome</keyword>
<feature type="chain" id="PRO_5042224711" evidence="2">
    <location>
        <begin position="24"/>
        <end position="1454"/>
    </location>
</feature>
<feature type="region of interest" description="Disordered" evidence="1">
    <location>
        <begin position="848"/>
        <end position="869"/>
    </location>
</feature>
<evidence type="ECO:0000313" key="4">
    <source>
        <dbReference type="Proteomes" id="UP001195483"/>
    </source>
</evidence>
<sequence>MAFEGILFGSFLVCGLLLQVSKGGFVGYHLITNGEHLYQAQHQQKTTRSQLELLEGVSTTDSSKMLNRASTAKGLFISKLIPGLEGYTSQTAKYETSAWNQNQYKNRTTTEPRLGELDRFNTTYVPGNFGPVTKSTGAVISKSELGQDINDVINPGYEVTDGGRVSEKHMPLSQHQNLTTVDPQFVAFHRINTTDVSEVFQPVTKKQSQNGTTTEPQLEIVEKINTTNEFEEFDPASNNKAQNGTATEPQLGVLEKLNTADAFEEFEPASNNKAQNGTATEPQLGVLEKLNTADAFEEFEPASNNKAQNGTATEPQLDVLEKLNTADAFEEFEPETDNQTQTRTTTESQLVVFDRIITNNVSEVIEPGTKIQHQNLTTIESQLEIFDRINATDVYKASEQAGKHKVQNLKASEPQLEVFDKINRTNVIEEFEPQTNNQAQNRTATDPHIGVFERINTTVISEEYEPAKNNQDQNQTSDKLKLGVFDKIKTTDVFKEFEPETNNQPQNQTIIETPLGVFERINTTDVSKEFQPARNNQAQNRILMATQLVVFSIINTTDVTEESETEVSNNTQQKKIREHQLVVFDKINITDVPKEFEPVRNYNVLVFNKSVHGEEMYNVITAKGHAITNSDKVSDTSLLQNQTKNRITTDPYLGAFVTVNATGFPDALEPISNSTRVFINQSVSEQEINKARLGNGHLREMVKQEVTQLKGVDSHGADNQVKQTNGSVTTRASLMMKQNKSKGKVQVQSVNRQKKGNEVAQPRKSRKHKGNIIMNQKIQNTSMSLNQTQNGTTSKSRLVAIDRLNTTDIPEELEPVTNSTGVAINKLIHGQQMQNNTLLSGHTNIDRKNISDTSLSPNQTQNGTATEPRFGAFDKVNTTQDPEGSEPVTNVTSVVVDQLVPREEIDNATVRSEKDNSSRLIKQAVTNQAANREAKTMEGNVRIVTNLTAKGKESKGQVRLHSSVRKNQGNEQGKAKTDRKQGNGTLSRLIKQGIKKLEASDSQATKAEARTRIVNILATKGKDSKGQVQLHSVIRKKQGNEHATTKTVRKQGDTVINPNKVSHNYLSTTRPQHRTTIETTPRGDFERVNTSVVTDELKLETNSTDLVMNQLVHGQEMNKDASISAQTISIDENVSNTSYSQNQNKNRTTKKSSIGTFYRVNTTEDIEEIGSVANSTGVGINETGSEQIRKDTLFSAQTINTSENASDASLSQNQTQNLRINVSSLGSFNRVMTPDNIEELEPFANATGEGINESLSGRQIRKDAMFSEHSITIQENDSDTFLTQKKTQNQTTKESHLVTFSRVNTTDDTGLDIIEPLYERQLRKGHTSINLEVIGDTSLSSNQTQNRTIIEPLFGAFDRVNTTNASEVMETMTNFTGVVIKQLISGQEQYNATLKSGQANESVIIVNTLVLKEKNSKGQVQLDIRKKKGNKSTKAKSSKKQDSRKGTNGKRSKN</sequence>
<dbReference type="Proteomes" id="UP001195483">
    <property type="component" value="Unassembled WGS sequence"/>
</dbReference>
<reference evidence="3" key="2">
    <citation type="journal article" date="2021" name="Genome Biol. Evol.">
        <title>Developing a high-quality reference genome for a parasitic bivalve with doubly uniparental inheritance (Bivalvia: Unionida).</title>
        <authorList>
            <person name="Smith C.H."/>
        </authorList>
    </citation>
    <scope>NUCLEOTIDE SEQUENCE</scope>
    <source>
        <strain evidence="3">CHS0354</strain>
        <tissue evidence="3">Mantle</tissue>
    </source>
</reference>
<name>A0AAE0VLW9_9BIVA</name>
<accession>A0AAE0VLW9</accession>
<feature type="signal peptide" evidence="2">
    <location>
        <begin position="1"/>
        <end position="23"/>
    </location>
</feature>
<reference evidence="3" key="1">
    <citation type="journal article" date="2021" name="Genome Biol. Evol.">
        <title>A High-Quality Reference Genome for a Parasitic Bivalve with Doubly Uniparental Inheritance (Bivalvia: Unionida).</title>
        <authorList>
            <person name="Smith C.H."/>
        </authorList>
    </citation>
    <scope>NUCLEOTIDE SEQUENCE</scope>
    <source>
        <strain evidence="3">CHS0354</strain>
    </source>
</reference>
<dbReference type="EMBL" id="JAEAOA010001897">
    <property type="protein sequence ID" value="KAK3581535.1"/>
    <property type="molecule type" value="Genomic_DNA"/>
</dbReference>
<feature type="compositionally biased region" description="Polar residues" evidence="1">
    <location>
        <begin position="851"/>
        <end position="865"/>
    </location>
</feature>
<reference evidence="3" key="3">
    <citation type="submission" date="2023-05" db="EMBL/GenBank/DDBJ databases">
        <authorList>
            <person name="Smith C.H."/>
        </authorList>
    </citation>
    <scope>NUCLEOTIDE SEQUENCE</scope>
    <source>
        <strain evidence="3">CHS0354</strain>
        <tissue evidence="3">Mantle</tissue>
    </source>
</reference>
<feature type="compositionally biased region" description="Basic residues" evidence="1">
    <location>
        <begin position="1425"/>
        <end position="1438"/>
    </location>
</feature>
<comment type="caution">
    <text evidence="3">The sequence shown here is derived from an EMBL/GenBank/DDBJ whole genome shotgun (WGS) entry which is preliminary data.</text>
</comment>
<evidence type="ECO:0000256" key="1">
    <source>
        <dbReference type="SAM" id="MobiDB-lite"/>
    </source>
</evidence>
<feature type="region of interest" description="Disordered" evidence="1">
    <location>
        <begin position="1415"/>
        <end position="1454"/>
    </location>
</feature>